<dbReference type="InterPro" id="IPR042269">
    <property type="entry name" value="Ser_carbopepase_S28_SKS"/>
</dbReference>
<dbReference type="Proteomes" id="UP000187203">
    <property type="component" value="Unassembled WGS sequence"/>
</dbReference>
<name>A0A1R3JXA8_9ROSI</name>
<comment type="caution">
    <text evidence="1">The sequence shown here is derived from an EMBL/GenBank/DDBJ whole genome shotgun (WGS) entry which is preliminary data.</text>
</comment>
<proteinExistence type="predicted"/>
<reference evidence="2" key="1">
    <citation type="submission" date="2013-09" db="EMBL/GenBank/DDBJ databases">
        <title>Corchorus olitorius genome sequencing.</title>
        <authorList>
            <person name="Alam M."/>
            <person name="Haque M.S."/>
            <person name="Islam M.S."/>
            <person name="Emdad E.M."/>
            <person name="Islam M.M."/>
            <person name="Ahmed B."/>
            <person name="Halim A."/>
            <person name="Hossen Q.M.M."/>
            <person name="Hossain M.Z."/>
            <person name="Ahmed R."/>
            <person name="Khan M.M."/>
            <person name="Islam R."/>
            <person name="Rashid M.M."/>
            <person name="Khan S.A."/>
            <person name="Rahman M.S."/>
            <person name="Alam M."/>
            <person name="Yahiya A.S."/>
            <person name="Khan M.S."/>
            <person name="Azam M.S."/>
            <person name="Haque T."/>
            <person name="Lashkar M.Z.H."/>
            <person name="Akhand A.I."/>
            <person name="Morshed G."/>
            <person name="Roy S."/>
            <person name="Uddin K.S."/>
            <person name="Rabeya T."/>
            <person name="Hossain A.S."/>
            <person name="Chowdhury A."/>
            <person name="Snigdha A.R."/>
            <person name="Mortoza M.S."/>
            <person name="Matin S.A."/>
            <person name="Hoque S.M.E."/>
            <person name="Islam M.K."/>
            <person name="Roy D.K."/>
            <person name="Haider R."/>
            <person name="Moosa M.M."/>
            <person name="Elias S.M."/>
            <person name="Hasan A.M."/>
            <person name="Jahan S."/>
            <person name="Shafiuddin M."/>
            <person name="Mahmood N."/>
            <person name="Shommy N.S."/>
        </authorList>
    </citation>
    <scope>NUCLEOTIDE SEQUENCE [LARGE SCALE GENOMIC DNA]</scope>
    <source>
        <strain evidence="2">cv. O-4</strain>
    </source>
</reference>
<dbReference type="STRING" id="93759.A0A1R3JXA8"/>
<sequence length="104" mass="11954">MRGCRNAFSSSSVSNLVLHLKSGLRRNCSREQPPSDGDYLVQRMSTLNVDKQKGKIGILLDFNWSLHSTASTWDWLWTVFVYTSRVNYPTEAKYLKPLPVYPVE</sequence>
<keyword evidence="1" id="KW-0121">Carboxypeptidase</keyword>
<dbReference type="EMBL" id="AWUE01015129">
    <property type="protein sequence ID" value="OMO99486.1"/>
    <property type="molecule type" value="Genomic_DNA"/>
</dbReference>
<evidence type="ECO:0000313" key="2">
    <source>
        <dbReference type="Proteomes" id="UP000187203"/>
    </source>
</evidence>
<organism evidence="1 2">
    <name type="scientific">Corchorus olitorius</name>
    <dbReference type="NCBI Taxonomy" id="93759"/>
    <lineage>
        <taxon>Eukaryota</taxon>
        <taxon>Viridiplantae</taxon>
        <taxon>Streptophyta</taxon>
        <taxon>Embryophyta</taxon>
        <taxon>Tracheophyta</taxon>
        <taxon>Spermatophyta</taxon>
        <taxon>Magnoliopsida</taxon>
        <taxon>eudicotyledons</taxon>
        <taxon>Gunneridae</taxon>
        <taxon>Pentapetalae</taxon>
        <taxon>rosids</taxon>
        <taxon>malvids</taxon>
        <taxon>Malvales</taxon>
        <taxon>Malvaceae</taxon>
        <taxon>Grewioideae</taxon>
        <taxon>Apeibeae</taxon>
        <taxon>Corchorus</taxon>
    </lineage>
</organism>
<keyword evidence="1" id="KW-0378">Hydrolase</keyword>
<accession>A0A1R3JXA8</accession>
<gene>
    <name evidence="1" type="ORF">COLO4_13250</name>
</gene>
<dbReference type="Gene3D" id="1.20.120.980">
    <property type="entry name" value="Serine carboxypeptidase S28, SKS domain"/>
    <property type="match status" value="1"/>
</dbReference>
<evidence type="ECO:0000313" key="1">
    <source>
        <dbReference type="EMBL" id="OMO99486.1"/>
    </source>
</evidence>
<keyword evidence="2" id="KW-1185">Reference proteome</keyword>
<keyword evidence="1" id="KW-0645">Protease</keyword>
<dbReference type="AlphaFoldDB" id="A0A1R3JXA8"/>
<dbReference type="GO" id="GO:0004180">
    <property type="term" value="F:carboxypeptidase activity"/>
    <property type="evidence" value="ECO:0007669"/>
    <property type="project" value="UniProtKB-KW"/>
</dbReference>
<protein>
    <submittedName>
        <fullName evidence="1">Lysosomal pro-X carboxypeptidase</fullName>
    </submittedName>
</protein>